<keyword evidence="1" id="KW-0472">Membrane</keyword>
<keyword evidence="1" id="KW-1133">Transmembrane helix</keyword>
<gene>
    <name evidence="3" type="ORF">B0T14DRAFT_536659</name>
</gene>
<evidence type="ECO:0000313" key="3">
    <source>
        <dbReference type="EMBL" id="KAK0623974.1"/>
    </source>
</evidence>
<name>A0AA40C411_9PEZI</name>
<evidence type="ECO:0000256" key="1">
    <source>
        <dbReference type="SAM" id="Phobius"/>
    </source>
</evidence>
<dbReference type="EMBL" id="JAULSU010000003">
    <property type="protein sequence ID" value="KAK0623974.1"/>
    <property type="molecule type" value="Genomic_DNA"/>
</dbReference>
<sequence>MKTHLVSFGGRLLKAVRLLSYLVVAVAAPGILEIDLIFPRNETYAPMKLFPIMFAVKNAALAKQLSIGINLFIRNGTAFDSSHTMFTNILRLEVEGCYNLFATPTWVSCNSSSGPAQPMVNSTNFNHFFTIKKGAPELDLVAATSDETACSTQAAPQPRVDSIVTDQSRDYPADEGPAFPDKYLAGTCAVLDTSSPTPTAEPYRVKMDSAATASISAVVRDLLCRGLKPPADCPKPNDAARPLAVVLAAGLGVVVGAAGFLLL</sequence>
<proteinExistence type="predicted"/>
<feature type="domain" description="DUF7136" evidence="2">
    <location>
        <begin position="28"/>
        <end position="80"/>
    </location>
</feature>
<protein>
    <recommendedName>
        <fullName evidence="2">DUF7136 domain-containing protein</fullName>
    </recommendedName>
</protein>
<dbReference type="AlphaFoldDB" id="A0AA40C411"/>
<accession>A0AA40C411</accession>
<dbReference type="Proteomes" id="UP001175000">
    <property type="component" value="Unassembled WGS sequence"/>
</dbReference>
<evidence type="ECO:0000259" key="2">
    <source>
        <dbReference type="Pfam" id="PF23584"/>
    </source>
</evidence>
<feature type="transmembrane region" description="Helical" evidence="1">
    <location>
        <begin position="18"/>
        <end position="38"/>
    </location>
</feature>
<dbReference type="Pfam" id="PF23584">
    <property type="entry name" value="DUF7136"/>
    <property type="match status" value="2"/>
</dbReference>
<organism evidence="3 4">
    <name type="scientific">Immersiella caudata</name>
    <dbReference type="NCBI Taxonomy" id="314043"/>
    <lineage>
        <taxon>Eukaryota</taxon>
        <taxon>Fungi</taxon>
        <taxon>Dikarya</taxon>
        <taxon>Ascomycota</taxon>
        <taxon>Pezizomycotina</taxon>
        <taxon>Sordariomycetes</taxon>
        <taxon>Sordariomycetidae</taxon>
        <taxon>Sordariales</taxon>
        <taxon>Lasiosphaeriaceae</taxon>
        <taxon>Immersiella</taxon>
    </lineage>
</organism>
<feature type="domain" description="DUF7136" evidence="2">
    <location>
        <begin position="85"/>
        <end position="233"/>
    </location>
</feature>
<dbReference type="InterPro" id="IPR055560">
    <property type="entry name" value="DUF7136"/>
</dbReference>
<evidence type="ECO:0000313" key="4">
    <source>
        <dbReference type="Proteomes" id="UP001175000"/>
    </source>
</evidence>
<keyword evidence="1" id="KW-0812">Transmembrane</keyword>
<comment type="caution">
    <text evidence="3">The sequence shown here is derived from an EMBL/GenBank/DDBJ whole genome shotgun (WGS) entry which is preliminary data.</text>
</comment>
<reference evidence="3" key="1">
    <citation type="submission" date="2023-06" db="EMBL/GenBank/DDBJ databases">
        <title>Genome-scale phylogeny and comparative genomics of the fungal order Sordariales.</title>
        <authorList>
            <consortium name="Lawrence Berkeley National Laboratory"/>
            <person name="Hensen N."/>
            <person name="Bonometti L."/>
            <person name="Westerberg I."/>
            <person name="Brannstrom I.O."/>
            <person name="Guillou S."/>
            <person name="Cros-Aarteil S."/>
            <person name="Calhoun S."/>
            <person name="Haridas S."/>
            <person name="Kuo A."/>
            <person name="Mondo S."/>
            <person name="Pangilinan J."/>
            <person name="Riley R."/>
            <person name="Labutti K."/>
            <person name="Andreopoulos B."/>
            <person name="Lipzen A."/>
            <person name="Chen C."/>
            <person name="Yanf M."/>
            <person name="Daum C."/>
            <person name="Ng V."/>
            <person name="Clum A."/>
            <person name="Steindorff A."/>
            <person name="Ohm R."/>
            <person name="Martin F."/>
            <person name="Silar P."/>
            <person name="Natvig D."/>
            <person name="Lalanne C."/>
            <person name="Gautier V."/>
            <person name="Ament-Velasquez S.L."/>
            <person name="Kruys A."/>
            <person name="Hutchinson M.I."/>
            <person name="Powell A.J."/>
            <person name="Barry K."/>
            <person name="Miller A.N."/>
            <person name="Grigoriev I.V."/>
            <person name="Debuchy R."/>
            <person name="Gladieux P."/>
            <person name="Thoren M.H."/>
            <person name="Johannesson H."/>
        </authorList>
    </citation>
    <scope>NUCLEOTIDE SEQUENCE</scope>
    <source>
        <strain evidence="3">CBS 606.72</strain>
    </source>
</reference>
<keyword evidence="4" id="KW-1185">Reference proteome</keyword>
<feature type="transmembrane region" description="Helical" evidence="1">
    <location>
        <begin position="243"/>
        <end position="262"/>
    </location>
</feature>